<dbReference type="Proteomes" id="UP000214684">
    <property type="component" value="Unassembled WGS sequence"/>
</dbReference>
<comment type="caution">
    <text evidence="1">The sequence shown here is derived from an EMBL/GenBank/DDBJ whole genome shotgun (WGS) entry which is preliminary data.</text>
</comment>
<reference evidence="1 2" key="1">
    <citation type="submission" date="2016-11" db="EMBL/GenBank/DDBJ databases">
        <title>Whole genomes of Flavobacteriaceae.</title>
        <authorList>
            <person name="Stine C."/>
            <person name="Li C."/>
            <person name="Tadesse D."/>
        </authorList>
    </citation>
    <scope>NUCLEOTIDE SEQUENCE [LARGE SCALE GENOMIC DNA]</scope>
    <source>
        <strain evidence="1 2">DSM 24704</strain>
    </source>
</reference>
<dbReference type="RefSeq" id="WP_089481463.1">
    <property type="nucleotide sequence ID" value="NZ_QGGJ01000013.1"/>
</dbReference>
<dbReference type="EMBL" id="MUGS01000059">
    <property type="protein sequence ID" value="OXE99726.1"/>
    <property type="molecule type" value="Genomic_DNA"/>
</dbReference>
<organism evidence="1 2">
    <name type="scientific">Flavobacterium araucananum</name>
    <dbReference type="NCBI Taxonomy" id="946678"/>
    <lineage>
        <taxon>Bacteria</taxon>
        <taxon>Pseudomonadati</taxon>
        <taxon>Bacteroidota</taxon>
        <taxon>Flavobacteriia</taxon>
        <taxon>Flavobacteriales</taxon>
        <taxon>Flavobacteriaceae</taxon>
        <taxon>Flavobacterium</taxon>
    </lineage>
</organism>
<keyword evidence="2" id="KW-1185">Reference proteome</keyword>
<evidence type="ECO:0000313" key="1">
    <source>
        <dbReference type="EMBL" id="OXE99726.1"/>
    </source>
</evidence>
<sequence>MNWNELKIFLLLNLKTDVMYHNILTHKDNPDRRQIKKAVKLLRMFMKVDLIYFSKRSDRLSNSGIITVIISKSSPHYYDEIYEYCWKIFRYFNEFSFRFYDRFWVKEEIGYGNPYFILQCNDETLIYSKTKEKHVFEIEEINCEDFLKESVKRFDADTAESDVVGRDLKYHISNENHLMSAYTIHQQLRYLFISVSWFLTGEYIPSHSIAEQQRHLSGFCKRLGSLFDYEVREEWYVLEQLECACESVQYNHKIEPVTQESVESARAKLDWLKIETDKMFRDCIEKTKQIFENYGNR</sequence>
<name>A0A227NQR9_9FLAO</name>
<proteinExistence type="predicted"/>
<dbReference type="Gene3D" id="1.20.120.330">
    <property type="entry name" value="Nucleotidyltransferases domain 2"/>
    <property type="match status" value="1"/>
</dbReference>
<dbReference type="AlphaFoldDB" id="A0A227NQR9"/>
<accession>A0A227NQR9</accession>
<evidence type="ECO:0008006" key="3">
    <source>
        <dbReference type="Google" id="ProtNLM"/>
    </source>
</evidence>
<gene>
    <name evidence="1" type="ORF">B0A64_21075</name>
</gene>
<evidence type="ECO:0000313" key="2">
    <source>
        <dbReference type="Proteomes" id="UP000214684"/>
    </source>
</evidence>
<protein>
    <recommendedName>
        <fullName evidence="3">HEPN domain-containing protein</fullName>
    </recommendedName>
</protein>